<accession>A0A7W5A474</accession>
<keyword evidence="2" id="KW-0472">Membrane</keyword>
<evidence type="ECO:0000313" key="5">
    <source>
        <dbReference type="Proteomes" id="UP000577707"/>
    </source>
</evidence>
<dbReference type="PANTHER" id="PTHR34351:SF1">
    <property type="entry name" value="SLR1927 PROTEIN"/>
    <property type="match status" value="1"/>
</dbReference>
<gene>
    <name evidence="4" type="ORF">FHS12_002332</name>
</gene>
<feature type="domain" description="DUF58" evidence="3">
    <location>
        <begin position="201"/>
        <end position="283"/>
    </location>
</feature>
<protein>
    <recommendedName>
        <fullName evidence="3">DUF58 domain-containing protein</fullName>
    </recommendedName>
</protein>
<dbReference type="AlphaFoldDB" id="A0A7W5A474"/>
<evidence type="ECO:0000313" key="4">
    <source>
        <dbReference type="EMBL" id="MBB3089386.1"/>
    </source>
</evidence>
<dbReference type="Proteomes" id="UP000577707">
    <property type="component" value="Unassembled WGS sequence"/>
</dbReference>
<dbReference type="RefSeq" id="WP_183545304.1">
    <property type="nucleotide sequence ID" value="NZ_BMQT01000002.1"/>
</dbReference>
<dbReference type="InterPro" id="IPR002881">
    <property type="entry name" value="DUF58"/>
</dbReference>
<keyword evidence="2" id="KW-1133">Transmembrane helix</keyword>
<sequence length="442" mass="46660">MREALSGLTVRGRAFLAAGITAVVCGILLEQSTLSRIGMLLVALPLVTAVIAALGRYRLALVRNIDPHLTEAGQPARVELTIANEGRIPTGTLLLEETVPYALGGRPRFVVDRIGFGWRHKLGYQIRSEIRGRFDIGPMRVTVADPFGLVELNRAFQSTVPFTVTPRVVPLPPTPLTGNATSSGDSRPRAFLGGSAEDVTVREYRRGDELRRVHWPSSARLGELMVRREEQPWQARATVYLDNRRSVHRGQGAGSSFEQAVVVAASVAVHLVEAGYSVRLVTSAGSAAGAGSGGGIASGFAAAGGSQPSAGWHDREGQADAAALLEALAVVETVHHHRIDASWIGEAGQGGVTVAILGSLDEEDAGVLRRVRHHTGAALAFALAVDGWSAVHLAPEQRRPSGVPLLVQHGWKAVDLAPGDSVATRWRELGTRGAAAGAGAAR</sequence>
<proteinExistence type="predicted"/>
<dbReference type="EMBL" id="JACHXG010000004">
    <property type="protein sequence ID" value="MBB3089386.1"/>
    <property type="molecule type" value="Genomic_DNA"/>
</dbReference>
<evidence type="ECO:0000256" key="1">
    <source>
        <dbReference type="SAM" id="MobiDB-lite"/>
    </source>
</evidence>
<feature type="transmembrane region" description="Helical" evidence="2">
    <location>
        <begin position="12"/>
        <end position="29"/>
    </location>
</feature>
<dbReference type="Pfam" id="PF01882">
    <property type="entry name" value="DUF58"/>
    <property type="match status" value="1"/>
</dbReference>
<evidence type="ECO:0000256" key="2">
    <source>
        <dbReference type="SAM" id="Phobius"/>
    </source>
</evidence>
<dbReference type="PANTHER" id="PTHR34351">
    <property type="entry name" value="SLR1927 PROTEIN-RELATED"/>
    <property type="match status" value="1"/>
</dbReference>
<feature type="transmembrane region" description="Helical" evidence="2">
    <location>
        <begin position="35"/>
        <end position="55"/>
    </location>
</feature>
<organism evidence="4 5">
    <name type="scientific">Nocardioides albus</name>
    <dbReference type="NCBI Taxonomy" id="1841"/>
    <lineage>
        <taxon>Bacteria</taxon>
        <taxon>Bacillati</taxon>
        <taxon>Actinomycetota</taxon>
        <taxon>Actinomycetes</taxon>
        <taxon>Propionibacteriales</taxon>
        <taxon>Nocardioidaceae</taxon>
        <taxon>Nocardioides</taxon>
    </lineage>
</organism>
<name>A0A7W5A474_9ACTN</name>
<evidence type="ECO:0000259" key="3">
    <source>
        <dbReference type="Pfam" id="PF01882"/>
    </source>
</evidence>
<comment type="caution">
    <text evidence="4">The sequence shown here is derived from an EMBL/GenBank/DDBJ whole genome shotgun (WGS) entry which is preliminary data.</text>
</comment>
<reference evidence="4 5" key="1">
    <citation type="submission" date="2020-08" db="EMBL/GenBank/DDBJ databases">
        <title>Genomic Encyclopedia of Type Strains, Phase III (KMG-III): the genomes of soil and plant-associated and newly described type strains.</title>
        <authorList>
            <person name="Whitman W."/>
        </authorList>
    </citation>
    <scope>NUCLEOTIDE SEQUENCE [LARGE SCALE GENOMIC DNA]</scope>
    <source>
        <strain evidence="4 5">CECT 3302</strain>
    </source>
</reference>
<keyword evidence="2" id="KW-0812">Transmembrane</keyword>
<keyword evidence="5" id="KW-1185">Reference proteome</keyword>
<feature type="region of interest" description="Disordered" evidence="1">
    <location>
        <begin position="173"/>
        <end position="192"/>
    </location>
</feature>